<organism evidence="1 2">
    <name type="scientific">Candidatus Magasanikbacteria bacterium CG_4_9_14_3_um_filter_32_9</name>
    <dbReference type="NCBI Taxonomy" id="1974644"/>
    <lineage>
        <taxon>Bacteria</taxon>
        <taxon>Candidatus Magasanikiibacteriota</taxon>
    </lineage>
</organism>
<dbReference type="AlphaFoldDB" id="A0A2M7Z6E8"/>
<accession>A0A2M7Z6E8</accession>
<feature type="non-terminal residue" evidence="1">
    <location>
        <position position="1"/>
    </location>
</feature>
<reference evidence="2" key="1">
    <citation type="submission" date="2017-09" db="EMBL/GenBank/DDBJ databases">
        <title>Depth-based differentiation of microbial function through sediment-hosted aquifers and enrichment of novel symbionts in the deep terrestrial subsurface.</title>
        <authorList>
            <person name="Probst A.J."/>
            <person name="Ladd B."/>
            <person name="Jarett J.K."/>
            <person name="Geller-Mcgrath D.E."/>
            <person name="Sieber C.M.K."/>
            <person name="Emerson J.B."/>
            <person name="Anantharaman K."/>
            <person name="Thomas B.C."/>
            <person name="Malmstrom R."/>
            <person name="Stieglmeier M."/>
            <person name="Klingl A."/>
            <person name="Woyke T."/>
            <person name="Ryan C.M."/>
            <person name="Banfield J.F."/>
        </authorList>
    </citation>
    <scope>NUCLEOTIDE SEQUENCE [LARGE SCALE GENOMIC DNA]</scope>
</reference>
<comment type="caution">
    <text evidence="1">The sequence shown here is derived from an EMBL/GenBank/DDBJ whole genome shotgun (WGS) entry which is preliminary data.</text>
</comment>
<gene>
    <name evidence="1" type="ORF">CO137_02870</name>
</gene>
<sequence>FSDVQPLSLSLKYPEGYVATKANGPLDSIKVTAVGDKVGRVEIFKKSAYQGVAVDFGAGTTQKEIDSVLPKERVSYGYNDDDSYVVRFFYSEGDGATRDELRAIVDSIVIN</sequence>
<proteinExistence type="predicted"/>
<protein>
    <submittedName>
        <fullName evidence="1">Uncharacterized protein</fullName>
    </submittedName>
</protein>
<evidence type="ECO:0000313" key="1">
    <source>
        <dbReference type="EMBL" id="PJA89701.1"/>
    </source>
</evidence>
<dbReference type="EMBL" id="PFVJ01000060">
    <property type="protein sequence ID" value="PJA89701.1"/>
    <property type="molecule type" value="Genomic_DNA"/>
</dbReference>
<dbReference type="Proteomes" id="UP000230843">
    <property type="component" value="Unassembled WGS sequence"/>
</dbReference>
<name>A0A2M7Z6E8_9BACT</name>
<evidence type="ECO:0000313" key="2">
    <source>
        <dbReference type="Proteomes" id="UP000230843"/>
    </source>
</evidence>